<keyword evidence="3" id="KW-1185">Reference proteome</keyword>
<comment type="caution">
    <text evidence="2">The sequence shown here is derived from an EMBL/GenBank/DDBJ whole genome shotgun (WGS) entry which is preliminary data.</text>
</comment>
<feature type="transmembrane region" description="Helical" evidence="1">
    <location>
        <begin position="140"/>
        <end position="160"/>
    </location>
</feature>
<feature type="transmembrane region" description="Helical" evidence="1">
    <location>
        <begin position="346"/>
        <end position="365"/>
    </location>
</feature>
<reference evidence="2 3" key="1">
    <citation type="submission" date="2019-12" db="EMBL/GenBank/DDBJ databases">
        <title>Genomic-based taxomic classification of the family Erythrobacteraceae.</title>
        <authorList>
            <person name="Xu L."/>
        </authorList>
    </citation>
    <scope>NUCLEOTIDE SEQUENCE [LARGE SCALE GENOMIC DNA]</scope>
    <source>
        <strain evidence="2 3">KCTC 52259</strain>
    </source>
</reference>
<feature type="transmembrane region" description="Helical" evidence="1">
    <location>
        <begin position="114"/>
        <end position="133"/>
    </location>
</feature>
<protein>
    <submittedName>
        <fullName evidence="2">Uncharacterized protein</fullName>
    </submittedName>
</protein>
<name>A0A6L7GKC5_9SPHN</name>
<dbReference type="EMBL" id="WTYU01000002">
    <property type="protein sequence ID" value="MXP15338.1"/>
    <property type="molecule type" value="Genomic_DNA"/>
</dbReference>
<feature type="transmembrane region" description="Helical" evidence="1">
    <location>
        <begin position="16"/>
        <end position="34"/>
    </location>
</feature>
<evidence type="ECO:0000313" key="2">
    <source>
        <dbReference type="EMBL" id="MXP15338.1"/>
    </source>
</evidence>
<dbReference type="Proteomes" id="UP000473531">
    <property type="component" value="Unassembled WGS sequence"/>
</dbReference>
<keyword evidence="1" id="KW-0812">Transmembrane</keyword>
<organism evidence="2 3">
    <name type="scientific">Allopontixanthobacter confluentis</name>
    <dbReference type="NCBI Taxonomy" id="1849021"/>
    <lineage>
        <taxon>Bacteria</taxon>
        <taxon>Pseudomonadati</taxon>
        <taxon>Pseudomonadota</taxon>
        <taxon>Alphaproteobacteria</taxon>
        <taxon>Sphingomonadales</taxon>
        <taxon>Erythrobacteraceae</taxon>
        <taxon>Allopontixanthobacter</taxon>
    </lineage>
</organism>
<feature type="transmembrane region" description="Helical" evidence="1">
    <location>
        <begin position="230"/>
        <end position="250"/>
    </location>
</feature>
<gene>
    <name evidence="2" type="ORF">GRI44_11320</name>
</gene>
<evidence type="ECO:0000313" key="3">
    <source>
        <dbReference type="Proteomes" id="UP000473531"/>
    </source>
</evidence>
<dbReference type="AlphaFoldDB" id="A0A6L7GKC5"/>
<feature type="transmembrane region" description="Helical" evidence="1">
    <location>
        <begin position="194"/>
        <end position="218"/>
    </location>
</feature>
<proteinExistence type="predicted"/>
<feature type="transmembrane region" description="Helical" evidence="1">
    <location>
        <begin position="286"/>
        <end position="309"/>
    </location>
</feature>
<keyword evidence="1" id="KW-0472">Membrane</keyword>
<dbReference type="RefSeq" id="WP_160601875.1">
    <property type="nucleotide sequence ID" value="NZ_WTYU01000002.1"/>
</dbReference>
<feature type="transmembrane region" description="Helical" evidence="1">
    <location>
        <begin position="380"/>
        <end position="408"/>
    </location>
</feature>
<feature type="transmembrane region" description="Helical" evidence="1">
    <location>
        <begin position="429"/>
        <end position="452"/>
    </location>
</feature>
<keyword evidence="1" id="KW-1133">Transmembrane helix</keyword>
<evidence type="ECO:0000256" key="1">
    <source>
        <dbReference type="SAM" id="Phobius"/>
    </source>
</evidence>
<sequence length="595" mass="62277">MNIRLERRRPAFAPELYARAALAWTMICALLLVTNMDAIANLRFGHPDDIMRLQQVRDLLNGQNWFDLAQHRVDAAAGGVNFGWSRLADLPLAATIGFLSIFMSSAAAEAISVVVVPLLALGLAVLLAGRIAWRLVGEEAAGLTCLAMALSVPLISQMRPLSLGDYGWQVVLALAAMNGMMARNPKTGGWMTGIALALWLAISVEGLPVVLAICAIAVLRWLRDRRDHGWPVHVLASLASTSAVLFAVLNGADFSMNDCSRIAPAHLAAFALFAGCVWGLSRLEPLPRAALVTALASTGAGCAALFYFAAPVCGVGGLSGGTTTAAPFPFSGIGASLPVWQQSPMLAVQIVVPPLIALLATLQLAGKSAGWLRQWWQDYALLLIAALAVSLWTARAGAVAGALAAIPLGWQISQWIRNARNMRRPGKRVLALAGAALALLPAMPLTLLAIAMPAQASLGQMPKPAVSCDMKPLAAMLTGAQAGEILAPVDLGAHLLGYTAHSVIAAPQHQSAAQMRQVQAIFTGDPSAAREIVRARGTAYVALCPGHTEPALYAAAAPHGLMAQLLNGNAPAWLKPISPAGTGGIQIWKIALTPA</sequence>
<feature type="transmembrane region" description="Helical" evidence="1">
    <location>
        <begin position="262"/>
        <end position="280"/>
    </location>
</feature>
<accession>A0A6L7GKC5</accession>
<dbReference type="OrthoDB" id="1082056at2"/>